<evidence type="ECO:0000313" key="1">
    <source>
        <dbReference type="EMBL" id="OEL15816.1"/>
    </source>
</evidence>
<comment type="caution">
    <text evidence="1">The sequence shown here is derived from an EMBL/GenBank/DDBJ whole genome shotgun (WGS) entry which is preliminary data.</text>
</comment>
<reference evidence="1 2" key="1">
    <citation type="submission" date="2016-09" db="EMBL/GenBank/DDBJ databases">
        <title>The draft genome of Dichanthelium oligosanthes: A C3 panicoid grass species.</title>
        <authorList>
            <person name="Studer A.J."/>
            <person name="Schnable J.C."/>
            <person name="Brutnell T.P."/>
        </authorList>
    </citation>
    <scope>NUCLEOTIDE SEQUENCE [LARGE SCALE GENOMIC DNA]</scope>
    <source>
        <strain evidence="2">cv. Kellogg 1175</strain>
        <tissue evidence="1">Leaf</tissue>
    </source>
</reference>
<protein>
    <submittedName>
        <fullName evidence="1">Uncharacterized protein</fullName>
    </submittedName>
</protein>
<proteinExistence type="predicted"/>
<gene>
    <name evidence="1" type="ORF">BAE44_0023163</name>
</gene>
<name>A0A1E5USF6_9POAL</name>
<keyword evidence="2" id="KW-1185">Reference proteome</keyword>
<accession>A0A1E5USF6</accession>
<evidence type="ECO:0000313" key="2">
    <source>
        <dbReference type="Proteomes" id="UP000095767"/>
    </source>
</evidence>
<sequence>MSALQVRGRRVIGDEAANATLARNVLAGVAGKLPGGGGGLHRRCVLFDCAPSRVRADDVCAALAPPSGSVADIEAVALCGYFVAAVVVFRTAAGAEAALRGPARRSCHPVPPLELGGHRDPLHRPYGCQGAKKFLPALID</sequence>
<dbReference type="Proteomes" id="UP000095767">
    <property type="component" value="Unassembled WGS sequence"/>
</dbReference>
<dbReference type="AlphaFoldDB" id="A0A1E5USF6"/>
<organism evidence="1 2">
    <name type="scientific">Dichanthelium oligosanthes</name>
    <dbReference type="NCBI Taxonomy" id="888268"/>
    <lineage>
        <taxon>Eukaryota</taxon>
        <taxon>Viridiplantae</taxon>
        <taxon>Streptophyta</taxon>
        <taxon>Embryophyta</taxon>
        <taxon>Tracheophyta</taxon>
        <taxon>Spermatophyta</taxon>
        <taxon>Magnoliopsida</taxon>
        <taxon>Liliopsida</taxon>
        <taxon>Poales</taxon>
        <taxon>Poaceae</taxon>
        <taxon>PACMAD clade</taxon>
        <taxon>Panicoideae</taxon>
        <taxon>Panicodae</taxon>
        <taxon>Paniceae</taxon>
        <taxon>Dichantheliinae</taxon>
        <taxon>Dichanthelium</taxon>
    </lineage>
</organism>
<dbReference type="EMBL" id="LWDX02065367">
    <property type="protein sequence ID" value="OEL15816.1"/>
    <property type="molecule type" value="Genomic_DNA"/>
</dbReference>